<dbReference type="SUPFAM" id="SSF51430">
    <property type="entry name" value="NAD(P)-linked oxidoreductase"/>
    <property type="match status" value="1"/>
</dbReference>
<feature type="site" description="Lowers pKa of active site Tyr" evidence="6">
    <location>
        <position position="82"/>
    </location>
</feature>
<name>A0A7S4NNC2_9EUKA</name>
<evidence type="ECO:0000256" key="4">
    <source>
        <dbReference type="PIRSR" id="PIRSR000097-1"/>
    </source>
</evidence>
<sequence length="363" mass="40880">MAAGGPTVRLSSGKDMPLVGLGTWQSPPEKTIAAIKTAVQNGYRMIDTANDYGNEPDIGDALVELIEKDKTVKREELFIQSKLWNTNHRKDHVRGDLMATLEELKTPYLDSFIIHWPQACPATPGGALALRRDGCYTKPEKEGGLFPLGDDKRYSTDVESHYLETWRAMEQLVDEGLIKSIGVSNFNRMQLLEVYDNAGIKPTINQIECHPYLQQKDMYDFCRAYDIYVQAFSPLGSGGRGSTGSTLLAGGVPRPGMEVLANPYIKELADKHKKSPAQIILNWHVTRGVSCIPKSQTPSRIIENFSIFDFKLSDEEMRGFDKLNVGWRALLWEQTSHHPDYPFKDEIPSPFKIDWSFVADNRL</sequence>
<dbReference type="Pfam" id="PF00248">
    <property type="entry name" value="Aldo_ket_red"/>
    <property type="match status" value="1"/>
</dbReference>
<dbReference type="PIRSF" id="PIRSF000097">
    <property type="entry name" value="AKR"/>
    <property type="match status" value="1"/>
</dbReference>
<comment type="similarity">
    <text evidence="1">Belongs to the aldo/keto reductase family.</text>
</comment>
<gene>
    <name evidence="8" type="ORF">NAES01612_LOCUS8101</name>
</gene>
<dbReference type="Gene3D" id="3.20.20.100">
    <property type="entry name" value="NADP-dependent oxidoreductase domain"/>
    <property type="match status" value="1"/>
</dbReference>
<dbReference type="FunFam" id="3.20.20.100:FF:000006">
    <property type="entry name" value="Aldo-keto reductase family 1 member A1"/>
    <property type="match status" value="1"/>
</dbReference>
<dbReference type="PROSITE" id="PS00062">
    <property type="entry name" value="ALDOKETO_REDUCTASE_2"/>
    <property type="match status" value="1"/>
</dbReference>
<evidence type="ECO:0000256" key="5">
    <source>
        <dbReference type="PIRSR" id="PIRSR000097-2"/>
    </source>
</evidence>
<dbReference type="PRINTS" id="PR00069">
    <property type="entry name" value="ALDKETRDTASE"/>
</dbReference>
<evidence type="ECO:0000256" key="6">
    <source>
        <dbReference type="PIRSR" id="PIRSR000097-3"/>
    </source>
</evidence>
<keyword evidence="3" id="KW-0560">Oxidoreductase</keyword>
<protein>
    <recommendedName>
        <fullName evidence="7">NADP-dependent oxidoreductase domain-containing protein</fullName>
    </recommendedName>
</protein>
<dbReference type="InterPro" id="IPR020471">
    <property type="entry name" value="AKR"/>
</dbReference>
<dbReference type="GO" id="GO:0016491">
    <property type="term" value="F:oxidoreductase activity"/>
    <property type="evidence" value="ECO:0007669"/>
    <property type="project" value="UniProtKB-KW"/>
</dbReference>
<keyword evidence="2" id="KW-0521">NADP</keyword>
<feature type="active site" description="Proton donor" evidence="4">
    <location>
        <position position="52"/>
    </location>
</feature>
<dbReference type="AlphaFoldDB" id="A0A7S4NNC2"/>
<dbReference type="InterPro" id="IPR036812">
    <property type="entry name" value="NAD(P)_OxRdtase_dom_sf"/>
</dbReference>
<reference evidence="8" key="1">
    <citation type="submission" date="2021-01" db="EMBL/GenBank/DDBJ databases">
        <authorList>
            <person name="Corre E."/>
            <person name="Pelletier E."/>
            <person name="Niang G."/>
            <person name="Scheremetjew M."/>
            <person name="Finn R."/>
            <person name="Kale V."/>
            <person name="Holt S."/>
            <person name="Cochrane G."/>
            <person name="Meng A."/>
            <person name="Brown T."/>
            <person name="Cohen L."/>
        </authorList>
    </citation>
    <scope>NUCLEOTIDE SEQUENCE</scope>
    <source>
        <strain evidence="8">SoJaBio B1-5/56/2</strain>
    </source>
</reference>
<feature type="domain" description="NADP-dependent oxidoreductase" evidence="7">
    <location>
        <begin position="20"/>
        <end position="324"/>
    </location>
</feature>
<dbReference type="CDD" id="cd19071">
    <property type="entry name" value="AKR_AKR1-5-like"/>
    <property type="match status" value="1"/>
</dbReference>
<accession>A0A7S4NNC2</accession>
<dbReference type="EMBL" id="HBKR01012190">
    <property type="protein sequence ID" value="CAE2298331.1"/>
    <property type="molecule type" value="Transcribed_RNA"/>
</dbReference>
<evidence type="ECO:0000256" key="1">
    <source>
        <dbReference type="ARBA" id="ARBA00007905"/>
    </source>
</evidence>
<evidence type="ECO:0000256" key="3">
    <source>
        <dbReference type="ARBA" id="ARBA00023002"/>
    </source>
</evidence>
<evidence type="ECO:0000313" key="8">
    <source>
        <dbReference type="EMBL" id="CAE2298331.1"/>
    </source>
</evidence>
<dbReference type="PANTHER" id="PTHR11732">
    <property type="entry name" value="ALDO/KETO REDUCTASE"/>
    <property type="match status" value="1"/>
</dbReference>
<dbReference type="InterPro" id="IPR023210">
    <property type="entry name" value="NADP_OxRdtase_dom"/>
</dbReference>
<organism evidence="8">
    <name type="scientific">Paramoeba aestuarina</name>
    <dbReference type="NCBI Taxonomy" id="180227"/>
    <lineage>
        <taxon>Eukaryota</taxon>
        <taxon>Amoebozoa</taxon>
        <taxon>Discosea</taxon>
        <taxon>Flabellinia</taxon>
        <taxon>Dactylopodida</taxon>
        <taxon>Paramoebidae</taxon>
        <taxon>Paramoeba</taxon>
    </lineage>
</organism>
<evidence type="ECO:0000256" key="2">
    <source>
        <dbReference type="ARBA" id="ARBA00022857"/>
    </source>
</evidence>
<proteinExistence type="inferred from homology"/>
<dbReference type="InterPro" id="IPR018170">
    <property type="entry name" value="Aldo/ket_reductase_CS"/>
</dbReference>
<feature type="binding site" evidence="5">
    <location>
        <position position="115"/>
    </location>
    <ligand>
        <name>substrate</name>
    </ligand>
</feature>
<evidence type="ECO:0000259" key="7">
    <source>
        <dbReference type="Pfam" id="PF00248"/>
    </source>
</evidence>